<gene>
    <name evidence="3" type="ORF">GCM10023321_26410</name>
</gene>
<organism evidence="3 4">
    <name type="scientific">Pseudonocardia eucalypti</name>
    <dbReference type="NCBI Taxonomy" id="648755"/>
    <lineage>
        <taxon>Bacteria</taxon>
        <taxon>Bacillati</taxon>
        <taxon>Actinomycetota</taxon>
        <taxon>Actinomycetes</taxon>
        <taxon>Pseudonocardiales</taxon>
        <taxon>Pseudonocardiaceae</taxon>
        <taxon>Pseudonocardia</taxon>
    </lineage>
</organism>
<protein>
    <submittedName>
        <fullName evidence="3">Alpha/beta hydrolase</fullName>
    </submittedName>
</protein>
<dbReference type="EMBL" id="BAABJP010000008">
    <property type="protein sequence ID" value="GAA5154498.1"/>
    <property type="molecule type" value="Genomic_DNA"/>
</dbReference>
<dbReference type="InterPro" id="IPR029058">
    <property type="entry name" value="AB_hydrolase_fold"/>
</dbReference>
<evidence type="ECO:0000256" key="1">
    <source>
        <dbReference type="ARBA" id="ARBA00022801"/>
    </source>
</evidence>
<dbReference type="PANTHER" id="PTHR48081">
    <property type="entry name" value="AB HYDROLASE SUPERFAMILY PROTEIN C4A8.06C"/>
    <property type="match status" value="1"/>
</dbReference>
<dbReference type="InterPro" id="IPR013094">
    <property type="entry name" value="AB_hydrolase_3"/>
</dbReference>
<dbReference type="PANTHER" id="PTHR48081:SF8">
    <property type="entry name" value="ALPHA_BETA HYDROLASE FOLD-3 DOMAIN-CONTAINING PROTEIN-RELATED"/>
    <property type="match status" value="1"/>
</dbReference>
<feature type="domain" description="Alpha/beta hydrolase fold-3" evidence="2">
    <location>
        <begin position="76"/>
        <end position="280"/>
    </location>
</feature>
<evidence type="ECO:0000259" key="2">
    <source>
        <dbReference type="Pfam" id="PF07859"/>
    </source>
</evidence>
<sequence length="307" mass="32999">MSSPETKQFEEFLDGVTGRFAQVAQAGQGLDMMREIAEGLHRAGAEPEGVTYAEVDVNGIPALWAIPEGASSEHAIVWFHFGGSVVTSMYTDRKAAGHVAKAAGVRALVVNFRLAPENKHPAQINDAVTAFEWLLAQGYAPEKIGSVGHSIGGNLAINLPLTLRDKGRPLPGAVVSISPWIDQTMSHPDYADKGGVTDHILNPGIAEFFRESWIGGTGVSPSDPQINLMRADLTGLPPTSLHWGTHEVLNGECIWFAGRLDKEGIEFQSCPLEGAQHSFVIAAGKVPEVDAEIQIMGRWLHDKLGVK</sequence>
<evidence type="ECO:0000313" key="4">
    <source>
        <dbReference type="Proteomes" id="UP001428817"/>
    </source>
</evidence>
<reference evidence="4" key="1">
    <citation type="journal article" date="2019" name="Int. J. Syst. Evol. Microbiol.">
        <title>The Global Catalogue of Microorganisms (GCM) 10K type strain sequencing project: providing services to taxonomists for standard genome sequencing and annotation.</title>
        <authorList>
            <consortium name="The Broad Institute Genomics Platform"/>
            <consortium name="The Broad Institute Genome Sequencing Center for Infectious Disease"/>
            <person name="Wu L."/>
            <person name="Ma J."/>
        </authorList>
    </citation>
    <scope>NUCLEOTIDE SEQUENCE [LARGE SCALE GENOMIC DNA]</scope>
    <source>
        <strain evidence="4">JCM 18303</strain>
    </source>
</reference>
<dbReference type="SUPFAM" id="SSF53474">
    <property type="entry name" value="alpha/beta-Hydrolases"/>
    <property type="match status" value="1"/>
</dbReference>
<name>A0ABP9Q455_9PSEU</name>
<dbReference type="InterPro" id="IPR050300">
    <property type="entry name" value="GDXG_lipolytic_enzyme"/>
</dbReference>
<keyword evidence="4" id="KW-1185">Reference proteome</keyword>
<proteinExistence type="predicted"/>
<dbReference type="GO" id="GO:0016787">
    <property type="term" value="F:hydrolase activity"/>
    <property type="evidence" value="ECO:0007669"/>
    <property type="project" value="UniProtKB-KW"/>
</dbReference>
<accession>A0ABP9Q455</accession>
<keyword evidence="1 3" id="KW-0378">Hydrolase</keyword>
<dbReference type="Pfam" id="PF07859">
    <property type="entry name" value="Abhydrolase_3"/>
    <property type="match status" value="1"/>
</dbReference>
<dbReference type="RefSeq" id="WP_221498142.1">
    <property type="nucleotide sequence ID" value="NZ_BAABJP010000008.1"/>
</dbReference>
<comment type="caution">
    <text evidence="3">The sequence shown here is derived from an EMBL/GenBank/DDBJ whole genome shotgun (WGS) entry which is preliminary data.</text>
</comment>
<evidence type="ECO:0000313" key="3">
    <source>
        <dbReference type="EMBL" id="GAA5154498.1"/>
    </source>
</evidence>
<dbReference type="Proteomes" id="UP001428817">
    <property type="component" value="Unassembled WGS sequence"/>
</dbReference>
<dbReference type="Gene3D" id="3.40.50.1820">
    <property type="entry name" value="alpha/beta hydrolase"/>
    <property type="match status" value="1"/>
</dbReference>